<dbReference type="AlphaFoldDB" id="A0A0F9EEB2"/>
<sequence>MKTKTLISVVTFILTVLLISSCATSTKTKEEREVVQPEIFFQSVRSGDYTEVKR</sequence>
<proteinExistence type="predicted"/>
<organism evidence="1">
    <name type="scientific">marine sediment metagenome</name>
    <dbReference type="NCBI Taxonomy" id="412755"/>
    <lineage>
        <taxon>unclassified sequences</taxon>
        <taxon>metagenomes</taxon>
        <taxon>ecological metagenomes</taxon>
    </lineage>
</organism>
<protein>
    <submittedName>
        <fullName evidence="1">Uncharacterized protein</fullName>
    </submittedName>
</protein>
<evidence type="ECO:0000313" key="1">
    <source>
        <dbReference type="EMBL" id="KKL22328.1"/>
    </source>
</evidence>
<dbReference type="EMBL" id="LAZR01037394">
    <property type="protein sequence ID" value="KKL22328.1"/>
    <property type="molecule type" value="Genomic_DNA"/>
</dbReference>
<reference evidence="1" key="1">
    <citation type="journal article" date="2015" name="Nature">
        <title>Complex archaea that bridge the gap between prokaryotes and eukaryotes.</title>
        <authorList>
            <person name="Spang A."/>
            <person name="Saw J.H."/>
            <person name="Jorgensen S.L."/>
            <person name="Zaremba-Niedzwiedzka K."/>
            <person name="Martijn J."/>
            <person name="Lind A.E."/>
            <person name="van Eijk R."/>
            <person name="Schleper C."/>
            <person name="Guy L."/>
            <person name="Ettema T.J."/>
        </authorList>
    </citation>
    <scope>NUCLEOTIDE SEQUENCE</scope>
</reference>
<feature type="non-terminal residue" evidence="1">
    <location>
        <position position="54"/>
    </location>
</feature>
<name>A0A0F9EEB2_9ZZZZ</name>
<comment type="caution">
    <text evidence="1">The sequence shown here is derived from an EMBL/GenBank/DDBJ whole genome shotgun (WGS) entry which is preliminary data.</text>
</comment>
<gene>
    <name evidence="1" type="ORF">LCGC14_2436520</name>
</gene>
<dbReference type="PROSITE" id="PS51257">
    <property type="entry name" value="PROKAR_LIPOPROTEIN"/>
    <property type="match status" value="1"/>
</dbReference>
<accession>A0A0F9EEB2</accession>